<evidence type="ECO:0000313" key="1">
    <source>
        <dbReference type="EMBL" id="HJB12427.1"/>
    </source>
</evidence>
<protein>
    <submittedName>
        <fullName evidence="1">Uncharacterized protein</fullName>
    </submittedName>
</protein>
<accession>A0A9D2RRV4</accession>
<sequence length="122" mass="12683">MSTETILTLAKVLTAAGEDEEPLLEALCQAAERQWERRLRPGVTAEDCGEVFPCAAAFTAAADLAAARGGGQVSGFTAGSVSVQARSPAEAGTQAAELRRTAWRLMAPFAVPGDFAFQGVRG</sequence>
<name>A0A9D2RRV4_9FIRM</name>
<dbReference type="Proteomes" id="UP000823824">
    <property type="component" value="Unassembled WGS sequence"/>
</dbReference>
<proteinExistence type="predicted"/>
<reference evidence="1" key="2">
    <citation type="submission" date="2021-04" db="EMBL/GenBank/DDBJ databases">
        <authorList>
            <person name="Gilroy R."/>
        </authorList>
    </citation>
    <scope>NUCLEOTIDE SEQUENCE</scope>
    <source>
        <strain evidence="1">ChiBcec18-1249</strain>
    </source>
</reference>
<dbReference type="EMBL" id="DWZJ01000013">
    <property type="protein sequence ID" value="HJB12427.1"/>
    <property type="molecule type" value="Genomic_DNA"/>
</dbReference>
<evidence type="ECO:0000313" key="2">
    <source>
        <dbReference type="Proteomes" id="UP000823824"/>
    </source>
</evidence>
<comment type="caution">
    <text evidence="1">The sequence shown here is derived from an EMBL/GenBank/DDBJ whole genome shotgun (WGS) entry which is preliminary data.</text>
</comment>
<organism evidence="1 2">
    <name type="scientific">Candidatus Oscillibacter excrementigallinarum</name>
    <dbReference type="NCBI Taxonomy" id="2838716"/>
    <lineage>
        <taxon>Bacteria</taxon>
        <taxon>Bacillati</taxon>
        <taxon>Bacillota</taxon>
        <taxon>Clostridia</taxon>
        <taxon>Eubacteriales</taxon>
        <taxon>Oscillospiraceae</taxon>
        <taxon>Oscillibacter</taxon>
    </lineage>
</organism>
<dbReference type="AlphaFoldDB" id="A0A9D2RRV4"/>
<gene>
    <name evidence="1" type="ORF">H9787_01795</name>
</gene>
<reference evidence="1" key="1">
    <citation type="journal article" date="2021" name="PeerJ">
        <title>Extensive microbial diversity within the chicken gut microbiome revealed by metagenomics and culture.</title>
        <authorList>
            <person name="Gilroy R."/>
            <person name="Ravi A."/>
            <person name="Getino M."/>
            <person name="Pursley I."/>
            <person name="Horton D.L."/>
            <person name="Alikhan N.F."/>
            <person name="Baker D."/>
            <person name="Gharbi K."/>
            <person name="Hall N."/>
            <person name="Watson M."/>
            <person name="Adriaenssens E.M."/>
            <person name="Foster-Nyarko E."/>
            <person name="Jarju S."/>
            <person name="Secka A."/>
            <person name="Antonio M."/>
            <person name="Oren A."/>
            <person name="Chaudhuri R.R."/>
            <person name="La Ragione R."/>
            <person name="Hildebrand F."/>
            <person name="Pallen M.J."/>
        </authorList>
    </citation>
    <scope>NUCLEOTIDE SEQUENCE</scope>
    <source>
        <strain evidence="1">ChiBcec18-1249</strain>
    </source>
</reference>